<evidence type="ECO:0000256" key="1">
    <source>
        <dbReference type="SAM" id="MobiDB-lite"/>
    </source>
</evidence>
<protein>
    <recommendedName>
        <fullName evidence="4">DUF222 domain-containing protein</fullName>
    </recommendedName>
</protein>
<dbReference type="RefSeq" id="WP_284283619.1">
    <property type="nucleotide sequence ID" value="NZ_BSUJ01000001.1"/>
</dbReference>
<name>A0ABQ6HJ77_9MICO</name>
<feature type="region of interest" description="Disordered" evidence="1">
    <location>
        <begin position="1"/>
        <end position="32"/>
    </location>
</feature>
<evidence type="ECO:0008006" key="4">
    <source>
        <dbReference type="Google" id="ProtNLM"/>
    </source>
</evidence>
<reference evidence="3" key="1">
    <citation type="journal article" date="2019" name="Int. J. Syst. Evol. Microbiol.">
        <title>The Global Catalogue of Microorganisms (GCM) 10K type strain sequencing project: providing services to taxonomists for standard genome sequencing and annotation.</title>
        <authorList>
            <consortium name="The Broad Institute Genomics Platform"/>
            <consortium name="The Broad Institute Genome Sequencing Center for Infectious Disease"/>
            <person name="Wu L."/>
            <person name="Ma J."/>
        </authorList>
    </citation>
    <scope>NUCLEOTIDE SEQUENCE [LARGE SCALE GENOMIC DNA]</scope>
    <source>
        <strain evidence="3">NBRC 105830</strain>
    </source>
</reference>
<dbReference type="EMBL" id="BSUJ01000001">
    <property type="protein sequence ID" value="GMA18564.1"/>
    <property type="molecule type" value="Genomic_DNA"/>
</dbReference>
<accession>A0ABQ6HJ77</accession>
<gene>
    <name evidence="2" type="ORF">GCM10025862_05850</name>
</gene>
<evidence type="ECO:0000313" key="3">
    <source>
        <dbReference type="Proteomes" id="UP001157109"/>
    </source>
</evidence>
<evidence type="ECO:0000313" key="2">
    <source>
        <dbReference type="EMBL" id="GMA18564.1"/>
    </source>
</evidence>
<dbReference type="Proteomes" id="UP001157109">
    <property type="component" value="Unassembled WGS sequence"/>
</dbReference>
<comment type="caution">
    <text evidence="2">The sequence shown here is derived from an EMBL/GenBank/DDBJ whole genome shotgun (WGS) entry which is preliminary data.</text>
</comment>
<organism evidence="2 3">
    <name type="scientific">Arsenicicoccus piscis</name>
    <dbReference type="NCBI Taxonomy" id="673954"/>
    <lineage>
        <taxon>Bacteria</taxon>
        <taxon>Bacillati</taxon>
        <taxon>Actinomycetota</taxon>
        <taxon>Actinomycetes</taxon>
        <taxon>Micrococcales</taxon>
        <taxon>Intrasporangiaceae</taxon>
        <taxon>Arsenicicoccus</taxon>
    </lineage>
</organism>
<proteinExistence type="predicted"/>
<keyword evidence="3" id="KW-1185">Reference proteome</keyword>
<sequence length="129" mass="13545">MRAASTPLDEGGVKAGPHGPSVVPERPHRPLLAGDPASCTALGGRLARHAARLRTVYPEVVAALGELGAALTDHGVELAALQQRERVLRERLARSDLHLVAGVVRAPLGTSTVESAYQQINVAPSSRPR</sequence>